<organism evidence="2">
    <name type="scientific">Picocystis salinarum</name>
    <dbReference type="NCBI Taxonomy" id="88271"/>
    <lineage>
        <taxon>Eukaryota</taxon>
        <taxon>Viridiplantae</taxon>
        <taxon>Chlorophyta</taxon>
        <taxon>Picocystophyceae</taxon>
        <taxon>Picocystales</taxon>
        <taxon>Picocystaceae</taxon>
        <taxon>Picocystis</taxon>
    </lineage>
</organism>
<evidence type="ECO:0000256" key="1">
    <source>
        <dbReference type="SAM" id="MobiDB-lite"/>
    </source>
</evidence>
<feature type="region of interest" description="Disordered" evidence="1">
    <location>
        <begin position="215"/>
        <end position="326"/>
    </location>
</feature>
<sequence length="326" mass="37781">MQVCINDKSNEIVDLRSELDELRAKEVKWKEESERLAKEHQEIVDNFQLRLDAKELEIEQEFEKQKDLQSMHKKQTTELTQQKESERQRAEANREAYVACKALWKASRLVLKQKRERLASTNAAVVDLETNLEQQHESMVQLRSTYEEKLAETNRERNKMLEEICARNEQELGKMRDKFSAELDSEKARYLKEMEDAVQQKDEKVNELQKALQTLQEQQNRKPPPSPKNLIPTKVQEPSSPRSAAFKTTATPTESRPAKAKSLQHGDGVGKSMDKSHEQQPQVKTKFSAFQKLQKQLARSGRTGSVKLGRKSVRSRSAEKENVFEF</sequence>
<feature type="compositionally biased region" description="Basic and acidic residues" evidence="1">
    <location>
        <begin position="81"/>
        <end position="90"/>
    </location>
</feature>
<gene>
    <name evidence="2" type="ORF">PSAL00342_LOCUS3047</name>
</gene>
<accession>A0A7S3UE71</accession>
<dbReference type="EMBL" id="HBIS01003387">
    <property type="protein sequence ID" value="CAE0609228.1"/>
    <property type="molecule type" value="Transcribed_RNA"/>
</dbReference>
<feature type="compositionally biased region" description="Polar residues" evidence="1">
    <location>
        <begin position="236"/>
        <end position="254"/>
    </location>
</feature>
<feature type="region of interest" description="Disordered" evidence="1">
    <location>
        <begin position="63"/>
        <end position="90"/>
    </location>
</feature>
<dbReference type="AlphaFoldDB" id="A0A7S3UE71"/>
<name>A0A7S3UE71_9CHLO</name>
<feature type="compositionally biased region" description="Basic and acidic residues" evidence="1">
    <location>
        <begin position="316"/>
        <end position="326"/>
    </location>
</feature>
<reference evidence="2" key="1">
    <citation type="submission" date="2021-01" db="EMBL/GenBank/DDBJ databases">
        <authorList>
            <person name="Corre E."/>
            <person name="Pelletier E."/>
            <person name="Niang G."/>
            <person name="Scheremetjew M."/>
            <person name="Finn R."/>
            <person name="Kale V."/>
            <person name="Holt S."/>
            <person name="Cochrane G."/>
            <person name="Meng A."/>
            <person name="Brown T."/>
            <person name="Cohen L."/>
        </authorList>
    </citation>
    <scope>NUCLEOTIDE SEQUENCE</scope>
    <source>
        <strain evidence="2">CCMP1897</strain>
    </source>
</reference>
<evidence type="ECO:0000313" key="2">
    <source>
        <dbReference type="EMBL" id="CAE0609228.1"/>
    </source>
</evidence>
<proteinExistence type="predicted"/>
<protein>
    <submittedName>
        <fullName evidence="2">Uncharacterized protein</fullName>
    </submittedName>
</protein>